<dbReference type="Proteomes" id="UP000177588">
    <property type="component" value="Unassembled WGS sequence"/>
</dbReference>
<dbReference type="AlphaFoldDB" id="A0A1G1WCK7"/>
<sequence length="229" mass="25124">MPEQVNPVTPQQPTVAVATPKNPINWKNIIIGVVIGAIIVGIGVAIYLLLQPKPEEPTSPTNPKTATTAAKPKPEPPKITDETAGWKTYTDPTRKITFKYPKEWVVRTKSNDPTCYEELINVAPEGYQGKCTSIIFISMVFNKKDIGCDQSKVEDLSISQVENTIINGKPVIRCVSTDTSSGGALQQGTKTIDVYFKNENLVISYAQSPGQASFINEFESLLSTFKFLD</sequence>
<protein>
    <recommendedName>
        <fullName evidence="5">PsbP C-terminal domain-containing protein</fullName>
    </recommendedName>
</protein>
<feature type="compositionally biased region" description="Low complexity" evidence="1">
    <location>
        <begin position="58"/>
        <end position="71"/>
    </location>
</feature>
<feature type="compositionally biased region" description="Basic and acidic residues" evidence="1">
    <location>
        <begin position="72"/>
        <end position="81"/>
    </location>
</feature>
<accession>A0A1G1WCK7</accession>
<evidence type="ECO:0000256" key="2">
    <source>
        <dbReference type="SAM" id="Phobius"/>
    </source>
</evidence>
<evidence type="ECO:0000313" key="3">
    <source>
        <dbReference type="EMBL" id="OGY25423.1"/>
    </source>
</evidence>
<dbReference type="STRING" id="1802597.A2Z24_02950"/>
<comment type="caution">
    <text evidence="3">The sequence shown here is derived from an EMBL/GenBank/DDBJ whole genome shotgun (WGS) entry which is preliminary data.</text>
</comment>
<evidence type="ECO:0000256" key="1">
    <source>
        <dbReference type="SAM" id="MobiDB-lite"/>
    </source>
</evidence>
<gene>
    <name evidence="3" type="ORF">A2Z24_02950</name>
</gene>
<dbReference type="EMBL" id="MHCT01000029">
    <property type="protein sequence ID" value="OGY25423.1"/>
    <property type="molecule type" value="Genomic_DNA"/>
</dbReference>
<name>A0A1G1WCK7_9BACT</name>
<feature type="region of interest" description="Disordered" evidence="1">
    <location>
        <begin position="55"/>
        <end position="85"/>
    </location>
</feature>
<feature type="transmembrane region" description="Helical" evidence="2">
    <location>
        <begin position="29"/>
        <end position="50"/>
    </location>
</feature>
<keyword evidence="2" id="KW-0472">Membrane</keyword>
<organism evidence="3 4">
    <name type="scientific">Candidatus Woykebacteria bacterium RBG_16_44_10</name>
    <dbReference type="NCBI Taxonomy" id="1802597"/>
    <lineage>
        <taxon>Bacteria</taxon>
        <taxon>Candidatus Woykeibacteriota</taxon>
    </lineage>
</organism>
<evidence type="ECO:0008006" key="5">
    <source>
        <dbReference type="Google" id="ProtNLM"/>
    </source>
</evidence>
<reference evidence="3 4" key="1">
    <citation type="journal article" date="2016" name="Nat. Commun.">
        <title>Thousands of microbial genomes shed light on interconnected biogeochemical processes in an aquifer system.</title>
        <authorList>
            <person name="Anantharaman K."/>
            <person name="Brown C.T."/>
            <person name="Hug L.A."/>
            <person name="Sharon I."/>
            <person name="Castelle C.J."/>
            <person name="Probst A.J."/>
            <person name="Thomas B.C."/>
            <person name="Singh A."/>
            <person name="Wilkins M.J."/>
            <person name="Karaoz U."/>
            <person name="Brodie E.L."/>
            <person name="Williams K.H."/>
            <person name="Hubbard S.S."/>
            <person name="Banfield J.F."/>
        </authorList>
    </citation>
    <scope>NUCLEOTIDE SEQUENCE [LARGE SCALE GENOMIC DNA]</scope>
</reference>
<evidence type="ECO:0000313" key="4">
    <source>
        <dbReference type="Proteomes" id="UP000177588"/>
    </source>
</evidence>
<keyword evidence="2" id="KW-1133">Transmembrane helix</keyword>
<keyword evidence="2" id="KW-0812">Transmembrane</keyword>
<proteinExistence type="predicted"/>